<feature type="transmembrane region" description="Helical" evidence="7">
    <location>
        <begin position="308"/>
        <end position="329"/>
    </location>
</feature>
<gene>
    <name evidence="9" type="ORF">ACFFIX_18540</name>
</gene>
<evidence type="ECO:0000256" key="1">
    <source>
        <dbReference type="ARBA" id="ARBA00004651"/>
    </source>
</evidence>
<evidence type="ECO:0000313" key="9">
    <source>
        <dbReference type="EMBL" id="MFC0273403.1"/>
    </source>
</evidence>
<dbReference type="PANTHER" id="PTHR40074">
    <property type="entry name" value="O-ACETYLTRANSFERASE WECH"/>
    <property type="match status" value="1"/>
</dbReference>
<evidence type="ECO:0000256" key="3">
    <source>
        <dbReference type="ARBA" id="ARBA00022475"/>
    </source>
</evidence>
<evidence type="ECO:0000259" key="8">
    <source>
        <dbReference type="Pfam" id="PF01757"/>
    </source>
</evidence>
<evidence type="ECO:0000256" key="4">
    <source>
        <dbReference type="ARBA" id="ARBA00022692"/>
    </source>
</evidence>
<name>A0ABV6GIW7_9BACI</name>
<evidence type="ECO:0000256" key="2">
    <source>
        <dbReference type="ARBA" id="ARBA00007400"/>
    </source>
</evidence>
<feature type="transmembrane region" description="Helical" evidence="7">
    <location>
        <begin position="215"/>
        <end position="232"/>
    </location>
</feature>
<dbReference type="GO" id="GO:0016746">
    <property type="term" value="F:acyltransferase activity"/>
    <property type="evidence" value="ECO:0007669"/>
    <property type="project" value="UniProtKB-KW"/>
</dbReference>
<dbReference type="PANTHER" id="PTHR40074:SF2">
    <property type="entry name" value="O-ACETYLTRANSFERASE WECH"/>
    <property type="match status" value="1"/>
</dbReference>
<keyword evidence="5 7" id="KW-1133">Transmembrane helix</keyword>
<reference evidence="9 10" key="1">
    <citation type="submission" date="2024-09" db="EMBL/GenBank/DDBJ databases">
        <authorList>
            <person name="Sun Q."/>
            <person name="Mori K."/>
        </authorList>
    </citation>
    <scope>NUCLEOTIDE SEQUENCE [LARGE SCALE GENOMIC DNA]</scope>
    <source>
        <strain evidence="9 10">CCM 7228</strain>
    </source>
</reference>
<accession>A0ABV6GIW7</accession>
<sequence length="345" mass="40432">MERNNAIDFIKFFAIFAVLVIHIFPRDNQIGLFILDNFSRFAVPFFFTASGYFFGKKIIHTKDSIDYFKRYIVRITKLYVCWLFFYMMYDVLIIYKVAADAPNEFEQYFNHFSFLDLIYYGRGTSGYQLWFLPALIWSVIILFGFFKFKKVRLLLIASLILNLIGLFGQSYSVFYDFPLSTRDALFIGLFYTTLGFFFAFNKIFKKAKAITAKTYLLLIFIFAAIQAAEGYLLDKVLSGGYGEYFLSTIFLTSFLFLFVLNNNTLGKGLFITKIGGRALGIYIVHVFFINIFDIILLELDMDDISDNLFLKLFKTLIIFTMSYIAYDLLQYLKRCLNRLRYVKTS</sequence>
<feature type="transmembrane region" description="Helical" evidence="7">
    <location>
        <begin position="153"/>
        <end position="172"/>
    </location>
</feature>
<keyword evidence="10" id="KW-1185">Reference proteome</keyword>
<keyword evidence="9" id="KW-0012">Acyltransferase</keyword>
<evidence type="ECO:0000256" key="5">
    <source>
        <dbReference type="ARBA" id="ARBA00022989"/>
    </source>
</evidence>
<feature type="transmembrane region" description="Helical" evidence="7">
    <location>
        <begin position="75"/>
        <end position="95"/>
    </location>
</feature>
<feature type="transmembrane region" description="Helical" evidence="7">
    <location>
        <begin position="30"/>
        <end position="54"/>
    </location>
</feature>
<evidence type="ECO:0000313" key="10">
    <source>
        <dbReference type="Proteomes" id="UP001589854"/>
    </source>
</evidence>
<protein>
    <submittedName>
        <fullName evidence="9">Acyltransferase</fullName>
    </submittedName>
</protein>
<keyword evidence="4 7" id="KW-0812">Transmembrane</keyword>
<comment type="subcellular location">
    <subcellularLocation>
        <location evidence="1">Cell membrane</location>
        <topology evidence="1">Multi-pass membrane protein</topology>
    </subcellularLocation>
</comment>
<feature type="transmembrane region" description="Helical" evidence="7">
    <location>
        <begin position="244"/>
        <end position="262"/>
    </location>
</feature>
<feature type="transmembrane region" description="Helical" evidence="7">
    <location>
        <begin position="274"/>
        <end position="296"/>
    </location>
</feature>
<comment type="similarity">
    <text evidence="2">Belongs to the acyltransferase 3 family.</text>
</comment>
<evidence type="ECO:0000256" key="6">
    <source>
        <dbReference type="ARBA" id="ARBA00023136"/>
    </source>
</evidence>
<feature type="transmembrane region" description="Helical" evidence="7">
    <location>
        <begin position="184"/>
        <end position="203"/>
    </location>
</feature>
<feature type="transmembrane region" description="Helical" evidence="7">
    <location>
        <begin position="127"/>
        <end position="146"/>
    </location>
</feature>
<organism evidence="9 10">
    <name type="scientific">Metabacillus herbersteinensis</name>
    <dbReference type="NCBI Taxonomy" id="283816"/>
    <lineage>
        <taxon>Bacteria</taxon>
        <taxon>Bacillati</taxon>
        <taxon>Bacillota</taxon>
        <taxon>Bacilli</taxon>
        <taxon>Bacillales</taxon>
        <taxon>Bacillaceae</taxon>
        <taxon>Metabacillus</taxon>
    </lineage>
</organism>
<keyword evidence="3" id="KW-1003">Cell membrane</keyword>
<feature type="domain" description="Acyltransferase 3" evidence="8">
    <location>
        <begin position="4"/>
        <end position="324"/>
    </location>
</feature>
<dbReference type="Pfam" id="PF01757">
    <property type="entry name" value="Acyl_transf_3"/>
    <property type="match status" value="1"/>
</dbReference>
<dbReference type="Proteomes" id="UP001589854">
    <property type="component" value="Unassembled WGS sequence"/>
</dbReference>
<comment type="caution">
    <text evidence="9">The sequence shown here is derived from an EMBL/GenBank/DDBJ whole genome shotgun (WGS) entry which is preliminary data.</text>
</comment>
<dbReference type="EMBL" id="JBHLVO010000020">
    <property type="protein sequence ID" value="MFC0273403.1"/>
    <property type="molecule type" value="Genomic_DNA"/>
</dbReference>
<dbReference type="InterPro" id="IPR002656">
    <property type="entry name" value="Acyl_transf_3_dom"/>
</dbReference>
<evidence type="ECO:0000256" key="7">
    <source>
        <dbReference type="SAM" id="Phobius"/>
    </source>
</evidence>
<proteinExistence type="inferred from homology"/>
<dbReference type="RefSeq" id="WP_378936662.1">
    <property type="nucleotide sequence ID" value="NZ_JBHLVO010000020.1"/>
</dbReference>
<keyword evidence="9" id="KW-0808">Transferase</keyword>
<keyword evidence="6 7" id="KW-0472">Membrane</keyword>
<feature type="transmembrane region" description="Helical" evidence="7">
    <location>
        <begin position="7"/>
        <end position="24"/>
    </location>
</feature>